<dbReference type="AlphaFoldDB" id="A0A9P6GH91"/>
<name>A0A9P6GH91_9PLEO</name>
<organism evidence="1 2">
    <name type="scientific">Paraphaeosphaeria minitans</name>
    <dbReference type="NCBI Taxonomy" id="565426"/>
    <lineage>
        <taxon>Eukaryota</taxon>
        <taxon>Fungi</taxon>
        <taxon>Dikarya</taxon>
        <taxon>Ascomycota</taxon>
        <taxon>Pezizomycotina</taxon>
        <taxon>Dothideomycetes</taxon>
        <taxon>Pleosporomycetidae</taxon>
        <taxon>Pleosporales</taxon>
        <taxon>Massarineae</taxon>
        <taxon>Didymosphaeriaceae</taxon>
        <taxon>Paraphaeosphaeria</taxon>
    </lineage>
</organism>
<dbReference type="OrthoDB" id="8062037at2759"/>
<accession>A0A9P6GH91</accession>
<dbReference type="CDD" id="cd16448">
    <property type="entry name" value="RING-H2"/>
    <property type="match status" value="1"/>
</dbReference>
<evidence type="ECO:0000313" key="1">
    <source>
        <dbReference type="EMBL" id="KAF9735374.1"/>
    </source>
</evidence>
<proteinExistence type="predicted"/>
<protein>
    <submittedName>
        <fullName evidence="1">Uncharacterized protein</fullName>
    </submittedName>
</protein>
<gene>
    <name evidence="1" type="ORF">PMIN01_06779</name>
</gene>
<dbReference type="EMBL" id="WJXW01000006">
    <property type="protein sequence ID" value="KAF9735374.1"/>
    <property type="molecule type" value="Genomic_DNA"/>
</dbReference>
<comment type="caution">
    <text evidence="1">The sequence shown here is derived from an EMBL/GenBank/DDBJ whole genome shotgun (WGS) entry which is preliminary data.</text>
</comment>
<sequence>MTLHTQSAFIENEMRDCGASEEFQCTICLDKHEDGVVQIDHHGRSCYFHRDCLISWFSSLDAPSGAFQIAQDIVMVMQEGDTPRQLVFDYRHQASVILRAVAQEFLSRPETGPEVEALQHLLIVWAVSFYHSAPAEIDHDLKVVLERIRFLKSRSKCGALPREEQQQLNHTTQEFRAIRDAFLAGVRAGPRASPIETAEEFLALLNRSQALIMQIGELRGDHNGPFIAPPGRRLAPSAPRLRLPDPELDEHDLGQVGLALAGLEM</sequence>
<evidence type="ECO:0000313" key="2">
    <source>
        <dbReference type="Proteomes" id="UP000756921"/>
    </source>
</evidence>
<dbReference type="Proteomes" id="UP000756921">
    <property type="component" value="Unassembled WGS sequence"/>
</dbReference>
<keyword evidence="2" id="KW-1185">Reference proteome</keyword>
<reference evidence="1" key="1">
    <citation type="journal article" date="2020" name="Mol. Plant Microbe Interact.">
        <title>Genome Sequence of the Biocontrol Agent Coniothyrium minitans strain Conio (IMI 134523).</title>
        <authorList>
            <person name="Patel D."/>
            <person name="Shittu T.A."/>
            <person name="Baroncelli R."/>
            <person name="Muthumeenakshi S."/>
            <person name="Osborne T.H."/>
            <person name="Janganan T.K."/>
            <person name="Sreenivasaprasad S."/>
        </authorList>
    </citation>
    <scope>NUCLEOTIDE SEQUENCE</scope>
    <source>
        <strain evidence="1">Conio</strain>
    </source>
</reference>